<accession>A0A6L2N7Q1</accession>
<name>A0A6L2N7Q1_TANCI</name>
<evidence type="ECO:0000313" key="4">
    <source>
        <dbReference type="EMBL" id="GEU81142.1"/>
    </source>
</evidence>
<dbReference type="SUPFAM" id="SSF57756">
    <property type="entry name" value="Retrovirus zinc finger-like domains"/>
    <property type="match status" value="1"/>
</dbReference>
<evidence type="ECO:0000259" key="3">
    <source>
        <dbReference type="PROSITE" id="PS50158"/>
    </source>
</evidence>
<protein>
    <submittedName>
        <fullName evidence="4">Retrovirus-related Pol polyprotein from transposon TNT 1-94</fullName>
    </submittedName>
</protein>
<dbReference type="Gene3D" id="4.10.60.10">
    <property type="entry name" value="Zinc finger, CCHC-type"/>
    <property type="match status" value="1"/>
</dbReference>
<dbReference type="PANTHER" id="PTHR11439:SF483">
    <property type="entry name" value="PEPTIDE SYNTHASE GLIP-LIKE, PUTATIVE (AFU_ORTHOLOGUE AFUA_3G12920)-RELATED"/>
    <property type="match status" value="1"/>
</dbReference>
<dbReference type="EMBL" id="BKCJ010008218">
    <property type="protein sequence ID" value="GEU81142.1"/>
    <property type="molecule type" value="Genomic_DNA"/>
</dbReference>
<dbReference type="GO" id="GO:0008270">
    <property type="term" value="F:zinc ion binding"/>
    <property type="evidence" value="ECO:0007669"/>
    <property type="project" value="UniProtKB-KW"/>
</dbReference>
<dbReference type="InterPro" id="IPR013103">
    <property type="entry name" value="RVT_2"/>
</dbReference>
<dbReference type="SMART" id="SM00343">
    <property type="entry name" value="ZnF_C2HC"/>
    <property type="match status" value="1"/>
</dbReference>
<dbReference type="AlphaFoldDB" id="A0A6L2N7Q1"/>
<dbReference type="GO" id="GO:0003676">
    <property type="term" value="F:nucleic acid binding"/>
    <property type="evidence" value="ECO:0007669"/>
    <property type="project" value="InterPro"/>
</dbReference>
<evidence type="ECO:0000256" key="1">
    <source>
        <dbReference type="PROSITE-ProRule" id="PRU00047"/>
    </source>
</evidence>
<keyword evidence="1" id="KW-0863">Zinc-finger</keyword>
<feature type="compositionally biased region" description="Basic and acidic residues" evidence="2">
    <location>
        <begin position="945"/>
        <end position="954"/>
    </location>
</feature>
<gene>
    <name evidence="4" type="ORF">Tci_053120</name>
</gene>
<keyword evidence="1" id="KW-0862">Zinc</keyword>
<proteinExistence type="predicted"/>
<reference evidence="4" key="1">
    <citation type="journal article" date="2019" name="Sci. Rep.">
        <title>Draft genome of Tanacetum cinerariifolium, the natural source of mosquito coil.</title>
        <authorList>
            <person name="Yamashiro T."/>
            <person name="Shiraishi A."/>
            <person name="Satake H."/>
            <person name="Nakayama K."/>
        </authorList>
    </citation>
    <scope>NUCLEOTIDE SEQUENCE</scope>
</reference>
<evidence type="ECO:0000256" key="2">
    <source>
        <dbReference type="SAM" id="MobiDB-lite"/>
    </source>
</evidence>
<keyword evidence="1" id="KW-0479">Metal-binding</keyword>
<dbReference type="InterPro" id="IPR001878">
    <property type="entry name" value="Znf_CCHC"/>
</dbReference>
<dbReference type="PANTHER" id="PTHR11439">
    <property type="entry name" value="GAG-POL-RELATED RETROTRANSPOSON"/>
    <property type="match status" value="1"/>
</dbReference>
<organism evidence="4">
    <name type="scientific">Tanacetum cinerariifolium</name>
    <name type="common">Dalmatian daisy</name>
    <name type="synonym">Chrysanthemum cinerariifolium</name>
    <dbReference type="NCBI Taxonomy" id="118510"/>
    <lineage>
        <taxon>Eukaryota</taxon>
        <taxon>Viridiplantae</taxon>
        <taxon>Streptophyta</taxon>
        <taxon>Embryophyta</taxon>
        <taxon>Tracheophyta</taxon>
        <taxon>Spermatophyta</taxon>
        <taxon>Magnoliopsida</taxon>
        <taxon>eudicotyledons</taxon>
        <taxon>Gunneridae</taxon>
        <taxon>Pentapetalae</taxon>
        <taxon>asterids</taxon>
        <taxon>campanulids</taxon>
        <taxon>Asterales</taxon>
        <taxon>Asteraceae</taxon>
        <taxon>Asteroideae</taxon>
        <taxon>Anthemideae</taxon>
        <taxon>Anthemidinae</taxon>
        <taxon>Tanacetum</taxon>
    </lineage>
</organism>
<feature type="region of interest" description="Disordered" evidence="2">
    <location>
        <begin position="926"/>
        <end position="954"/>
    </location>
</feature>
<comment type="caution">
    <text evidence="4">The sequence shown here is derived from an EMBL/GenBank/DDBJ whole genome shotgun (WGS) entry which is preliminary data.</text>
</comment>
<dbReference type="InterPro" id="IPR036875">
    <property type="entry name" value="Znf_CCHC_sf"/>
</dbReference>
<dbReference type="Pfam" id="PF07727">
    <property type="entry name" value="RVT_2"/>
    <property type="match status" value="1"/>
</dbReference>
<sequence>MAFLSFTNSSTNGGVNTAQVVNTANIVSTASTQVNAAFSTNIDNFSDAVICAFLASQPNSPQLAHEDLEQIHPDDMEEMNLRWRMAMLTIRSRRFLKKIGRKLTVNGNETLGFDMSKVECYNCHKRGHSARECRALRNQDNKHKDRTRRSVHVETPASIALVSCDGLGGYDWSDQAEERPNYALMAYTSSSSDSKTHPCAKKNIVPRAVLMKSDLVSVNTARQVNVVHSKTIVNAARPRSKNGHIVRPKAVVNVVKGNLLMLLRPQLVSKAFRVFNSRTRIVEENLHIRFSENTPNVVGSGPDWLFDIDALIRTMNYEPIVACAQFNGFTGKKASDNAGQARKETQPVKDYILLPLWTADPPFSQNAKIVNVASTNEGNKLPIDPNMPALEDFSIFNFSNDDEDDYIVADMNNMDTTIQVSPILTTRTHKDHHLDQVIRDLHSITQTRNMTKNFEEHRNKKDKRGIVIRNKARLVAQGHTQEEGIDYDKVFAHVARIEAIRLFLAYASFKDFVVYHMDVKSAFLNGKIEEEVYVCQPPGFKDPDFPDRVYKVAKALYELHQAPRACQDKCVAEILKKFGFTEVKNASTPMETQKPLLKDEDGEEVDVHMYRSMIGSLMYLTSSRLDIMFAFWSTAMAKTINEEAKIHAWDQHLKDFSAHKRIYIAPSHTEKVFSNMRRVGKDEDIYKELDDYMVTAATTASSLEAEQDIGAKNPWGIPLLRLGLRLYLNIPMIHCSQETKTTQALEITSLKRRAKELEKKQRSRTHKLKILYKVGLTAKVDSSEDEQSLGEDASKLERKINDIDADEDITLVNDQDDAEMFDVNYLHVKKVFVKKEVVDKELNDEVQKVVEEVVEDINTTNLIVDDAAQVSTTGKVNVAGIVTTVSAVAIITTEEITLAEALVEIKISKPKAKGIVLQEPSESITTTTISSKKSQEKSKAIMTEEPMKPKKKDQVRLDEEVALKLQAEFAEEERLAKEREISKRIRSQHFFD</sequence>
<feature type="domain" description="CCHC-type" evidence="3">
    <location>
        <begin position="120"/>
        <end position="134"/>
    </location>
</feature>
<dbReference type="PROSITE" id="PS50158">
    <property type="entry name" value="ZF_CCHC"/>
    <property type="match status" value="1"/>
</dbReference>